<evidence type="ECO:0000313" key="3">
    <source>
        <dbReference type="Proteomes" id="UP000050867"/>
    </source>
</evidence>
<dbReference type="eggNOG" id="COG3280">
    <property type="taxonomic scope" value="Bacteria"/>
</dbReference>
<evidence type="ECO:0008006" key="4">
    <source>
        <dbReference type="Google" id="ProtNLM"/>
    </source>
</evidence>
<dbReference type="CDD" id="cd11336">
    <property type="entry name" value="AmyAc_MTSase"/>
    <property type="match status" value="1"/>
</dbReference>
<dbReference type="GO" id="GO:0047470">
    <property type="term" value="F:(1,4)-alpha-D-glucan 1-alpha-D-glucosylmutase activity"/>
    <property type="evidence" value="ECO:0007669"/>
    <property type="project" value="TreeGrafter"/>
</dbReference>
<dbReference type="InterPro" id="IPR012767">
    <property type="entry name" value="Trehalose_TreY"/>
</dbReference>
<dbReference type="RefSeq" id="WP_018383164.1">
    <property type="nucleotide sequence ID" value="NZ_LLZU01000001.1"/>
</dbReference>
<keyword evidence="3" id="KW-1185">Reference proteome</keyword>
<dbReference type="AlphaFoldDB" id="A0A0T6LYU8"/>
<feature type="region of interest" description="Disordered" evidence="1">
    <location>
        <begin position="265"/>
        <end position="296"/>
    </location>
</feature>
<comment type="caution">
    <text evidence="2">The sequence shown here is derived from an EMBL/GenBank/DDBJ whole genome shotgun (WGS) entry which is preliminary data.</text>
</comment>
<dbReference type="GO" id="GO:0030980">
    <property type="term" value="P:alpha-glucan catabolic process"/>
    <property type="evidence" value="ECO:0007669"/>
    <property type="project" value="TreeGrafter"/>
</dbReference>
<dbReference type="Gene3D" id="3.20.20.80">
    <property type="entry name" value="Glycosidases"/>
    <property type="match status" value="4"/>
</dbReference>
<evidence type="ECO:0000256" key="1">
    <source>
        <dbReference type="SAM" id="MobiDB-lite"/>
    </source>
</evidence>
<dbReference type="PANTHER" id="PTHR10357:SF216">
    <property type="entry name" value="MALTOOLIGOSYL TREHALOSE SYNTHASE-RELATED"/>
    <property type="match status" value="1"/>
</dbReference>
<dbReference type="NCBIfam" id="TIGR02401">
    <property type="entry name" value="trehalose_TreY"/>
    <property type="match status" value="1"/>
</dbReference>
<dbReference type="SUPFAM" id="SSF51445">
    <property type="entry name" value="(Trans)glycosidases"/>
    <property type="match status" value="1"/>
</dbReference>
<gene>
    <name evidence="2" type="ORF">AQ490_00940</name>
</gene>
<name>A0A0T6LYU8_WENVI</name>
<protein>
    <recommendedName>
        <fullName evidence="4">Maltooligosyl trehalose synthase</fullName>
    </recommendedName>
</protein>
<dbReference type="Gene3D" id="3.30.1590.10">
    <property type="entry name" value="Maltooligosyl trehalose synthase, domain 2"/>
    <property type="match status" value="1"/>
</dbReference>
<proteinExistence type="predicted"/>
<dbReference type="OrthoDB" id="9761577at2"/>
<evidence type="ECO:0000313" key="2">
    <source>
        <dbReference type="EMBL" id="KRV51363.1"/>
    </source>
</evidence>
<dbReference type="GO" id="GO:0005992">
    <property type="term" value="P:trehalose biosynthetic process"/>
    <property type="evidence" value="ECO:0007669"/>
    <property type="project" value="TreeGrafter"/>
</dbReference>
<reference evidence="2 3" key="1">
    <citation type="submission" date="2015-10" db="EMBL/GenBank/DDBJ databases">
        <title>Draft genome sequence of pyrrolomycin-producing Streptomyces vitaminophilus.</title>
        <authorList>
            <person name="Graham D.E."/>
            <person name="Mahan K.M."/>
            <person name="Klingeman D.M."/>
            <person name="Hettich R.L."/>
            <person name="Parry R.J."/>
        </authorList>
    </citation>
    <scope>NUCLEOTIDE SEQUENCE [LARGE SCALE GENOMIC DNA]</scope>
    <source>
        <strain evidence="2 3">ATCC 31673</strain>
    </source>
</reference>
<organism evidence="2 3">
    <name type="scientific">Wenjunlia vitaminophila</name>
    <name type="common">Streptomyces vitaminophilus</name>
    <dbReference type="NCBI Taxonomy" id="76728"/>
    <lineage>
        <taxon>Bacteria</taxon>
        <taxon>Bacillati</taxon>
        <taxon>Actinomycetota</taxon>
        <taxon>Actinomycetes</taxon>
        <taxon>Kitasatosporales</taxon>
        <taxon>Streptomycetaceae</taxon>
        <taxon>Wenjunlia</taxon>
    </lineage>
</organism>
<dbReference type="EMBL" id="LLZU01000001">
    <property type="protein sequence ID" value="KRV51363.1"/>
    <property type="molecule type" value="Genomic_DNA"/>
</dbReference>
<dbReference type="InterPro" id="IPR017853">
    <property type="entry name" value="GH"/>
</dbReference>
<dbReference type="STRING" id="76728.AQ490_00940"/>
<dbReference type="PANTHER" id="PTHR10357">
    <property type="entry name" value="ALPHA-AMYLASE FAMILY MEMBER"/>
    <property type="match status" value="1"/>
</dbReference>
<accession>A0A0T6LYU8</accession>
<dbReference type="Proteomes" id="UP000050867">
    <property type="component" value="Unassembled WGS sequence"/>
</dbReference>
<sequence>MTTQPPLPGSTYRLPLQPDFPFAAAEAAVPHLASLGISHLHLPPVLQAAPGSPHGRDVVDHTRISVELGGERGLRSLAGTAAAHGMGLVVEVVPHHMAVPAPEHLNRPLWSVLREGPSSPYAHWFDIDWAAQRNRVLLPFLRDRLGAEVDRIERATWDGETILRYHDHAFPLRAGTEELPLPALVEQQWYRLAWWRVGRTELNYRRFLTSSGTIGLRTEDPEVFRATHGLLLGLVREGVISGLHVTHADGLADPRGYLRRLTEATARHRQRATTTTGTGSPVGAGEPAGRGPTAPHPVWTVVEKVLTGTERLPADWCCAGTTGREALHRVDGLFLCPVGLAELTTVYREFTATDPGEPHTSWTSTARRATREVLASELAAEVDRLTRLAYRICAQDLALRDHGAGSLHTAVTELLASFPTHRPYVVPGEPAPPGAVRALDRASENAGYAFVVAEEAAAVDVVRGLALGSLGRSPAKDEFVGRFAQVCAAVRATAVEGVAHHRWFPLLSRGEAGGDPAGPGTDPQEFHAFCSHLQRDWPGTGTVLSGHDTRRSADVRARAAVLSEVPRAWRSWLELASASHAHLRRGGVPDRAAEYLIWQTLLTAWDLEPPDRLVDAVRGSLREAGVHTGRTSQDRTYETAVLDFAMTVATRARGVAADFARWCAEPERANVLGAALVHLTMPGVPDVYQGTETLWHCLAEPDGLRPARFDELARALRRLDDGGPGAVPHGLGEEKLLVTATALRLRRARPEWFGADAGYTPVYAHGPAAVHAVAFLRAGSVLTVVTRLAHRLARNGGWRNTVLPLPDGNWTDLLTDRPVTGRAPLTELLDRHPVALLART</sequence>